<dbReference type="Pfam" id="PF05853">
    <property type="entry name" value="BKACE"/>
    <property type="match status" value="1"/>
</dbReference>
<gene>
    <name evidence="1" type="ORF">HNQ71_006683</name>
</gene>
<dbReference type="EMBL" id="JACHEF010000011">
    <property type="protein sequence ID" value="MBB6413974.1"/>
    <property type="molecule type" value="Genomic_DNA"/>
</dbReference>
<organism evidence="1 2">
    <name type="scientific">Mesorhizobium sangaii</name>
    <dbReference type="NCBI Taxonomy" id="505389"/>
    <lineage>
        <taxon>Bacteria</taxon>
        <taxon>Pseudomonadati</taxon>
        <taxon>Pseudomonadota</taxon>
        <taxon>Alphaproteobacteria</taxon>
        <taxon>Hyphomicrobiales</taxon>
        <taxon>Phyllobacteriaceae</taxon>
        <taxon>Mesorhizobium</taxon>
    </lineage>
</organism>
<accession>A0A841PF74</accession>
<dbReference type="Proteomes" id="UP000556329">
    <property type="component" value="Unassembled WGS sequence"/>
</dbReference>
<evidence type="ECO:0000313" key="2">
    <source>
        <dbReference type="Proteomes" id="UP000556329"/>
    </source>
</evidence>
<keyword evidence="2" id="KW-1185">Reference proteome</keyword>
<reference evidence="1 2" key="1">
    <citation type="submission" date="2020-08" db="EMBL/GenBank/DDBJ databases">
        <title>Genomic Encyclopedia of Type Strains, Phase IV (KMG-IV): sequencing the most valuable type-strain genomes for metagenomic binning, comparative biology and taxonomic classification.</title>
        <authorList>
            <person name="Goeker M."/>
        </authorList>
    </citation>
    <scope>NUCLEOTIDE SEQUENCE [LARGE SCALE GENOMIC DNA]</scope>
    <source>
        <strain evidence="1 2">DSM 100039</strain>
    </source>
</reference>
<dbReference type="Gene3D" id="3.20.20.70">
    <property type="entry name" value="Aldolase class I"/>
    <property type="match status" value="1"/>
</dbReference>
<name>A0A841PF74_9HYPH</name>
<protein>
    <submittedName>
        <fullName evidence="1">Uncharacterized protein</fullName>
    </submittedName>
</protein>
<proteinExistence type="predicted"/>
<dbReference type="InterPro" id="IPR013785">
    <property type="entry name" value="Aldolase_TIM"/>
</dbReference>
<dbReference type="AlphaFoldDB" id="A0A841PF74"/>
<comment type="caution">
    <text evidence="1">The sequence shown here is derived from an EMBL/GenBank/DDBJ whole genome shotgun (WGS) entry which is preliminary data.</text>
</comment>
<evidence type="ECO:0000313" key="1">
    <source>
        <dbReference type="EMBL" id="MBB6413974.1"/>
    </source>
</evidence>
<dbReference type="InterPro" id="IPR008567">
    <property type="entry name" value="BKACE"/>
</dbReference>
<sequence length="159" mass="17866">MGSNERVGMEDNLYLEKGKLARSNAEQVARMREIPTLLTFDIATPAETRRCSVSKGGSMPMVETRQVVERVTVRRAIEVPEAPYTAETSKSHSQFLRRAAPIHPVLRSADGNRVSERSIFPRAQRRTVMRSSPRSESFRSAKATFNPVKIGLCAHIRKI</sequence>
<dbReference type="GO" id="GO:0043720">
    <property type="term" value="F:3-keto-5-aminohexanoate cleavage activity"/>
    <property type="evidence" value="ECO:0007669"/>
    <property type="project" value="InterPro"/>
</dbReference>